<evidence type="ECO:0008006" key="4">
    <source>
        <dbReference type="Google" id="ProtNLM"/>
    </source>
</evidence>
<accession>A0ABZ2LUI4</accession>
<keyword evidence="1" id="KW-0812">Transmembrane</keyword>
<keyword evidence="1" id="KW-0472">Membrane</keyword>
<keyword evidence="1" id="KW-1133">Transmembrane helix</keyword>
<reference evidence="2 3" key="1">
    <citation type="submission" date="2021-12" db="EMBL/GenBank/DDBJ databases">
        <title>Discovery of the Pendulisporaceae a myxobacterial family with distinct sporulation behavior and unique specialized metabolism.</title>
        <authorList>
            <person name="Garcia R."/>
            <person name="Popoff A."/>
            <person name="Bader C.D."/>
            <person name="Loehr J."/>
            <person name="Walesch S."/>
            <person name="Walt C."/>
            <person name="Boldt J."/>
            <person name="Bunk B."/>
            <person name="Haeckl F.J.F.P.J."/>
            <person name="Gunesch A.P."/>
            <person name="Birkelbach J."/>
            <person name="Nuebel U."/>
            <person name="Pietschmann T."/>
            <person name="Bach T."/>
            <person name="Mueller R."/>
        </authorList>
    </citation>
    <scope>NUCLEOTIDE SEQUENCE [LARGE SCALE GENOMIC DNA]</scope>
    <source>
        <strain evidence="2 3">MSr11954</strain>
    </source>
</reference>
<keyword evidence="3" id="KW-1185">Reference proteome</keyword>
<gene>
    <name evidence="2" type="ORF">LZC94_37430</name>
</gene>
<dbReference type="RefSeq" id="WP_394823125.1">
    <property type="nucleotide sequence ID" value="NZ_CP089984.1"/>
</dbReference>
<protein>
    <recommendedName>
        <fullName evidence="4">DUF4345 domain-containing protein</fullName>
    </recommendedName>
</protein>
<evidence type="ECO:0000313" key="2">
    <source>
        <dbReference type="EMBL" id="WXB13513.1"/>
    </source>
</evidence>
<dbReference type="Proteomes" id="UP001370348">
    <property type="component" value="Chromosome"/>
</dbReference>
<evidence type="ECO:0000313" key="3">
    <source>
        <dbReference type="Proteomes" id="UP001370348"/>
    </source>
</evidence>
<name>A0ABZ2LUI4_9BACT</name>
<evidence type="ECO:0000256" key="1">
    <source>
        <dbReference type="SAM" id="Phobius"/>
    </source>
</evidence>
<dbReference type="EMBL" id="CP089984">
    <property type="protein sequence ID" value="WXB13513.1"/>
    <property type="molecule type" value="Genomic_DNA"/>
</dbReference>
<sequence length="134" mass="14031">MNARQLVAAVQSAVFVGTGIWPVVSPRSFQAVTGPKRDMWLAQTIGLLIAAVGATLAIGARGRARSESTFLGISSATALALCDIVFVSKGRISRVYLLDALFETGIVAGWLLTARLPQGHSIPRAPALLTSGDE</sequence>
<feature type="transmembrane region" description="Helical" evidence="1">
    <location>
        <begin position="70"/>
        <end position="88"/>
    </location>
</feature>
<feature type="transmembrane region" description="Helical" evidence="1">
    <location>
        <begin position="94"/>
        <end position="114"/>
    </location>
</feature>
<feature type="transmembrane region" description="Helical" evidence="1">
    <location>
        <begin position="40"/>
        <end position="58"/>
    </location>
</feature>
<proteinExistence type="predicted"/>
<organism evidence="2 3">
    <name type="scientific">Pendulispora albinea</name>
    <dbReference type="NCBI Taxonomy" id="2741071"/>
    <lineage>
        <taxon>Bacteria</taxon>
        <taxon>Pseudomonadati</taxon>
        <taxon>Myxococcota</taxon>
        <taxon>Myxococcia</taxon>
        <taxon>Myxococcales</taxon>
        <taxon>Sorangiineae</taxon>
        <taxon>Pendulisporaceae</taxon>
        <taxon>Pendulispora</taxon>
    </lineage>
</organism>